<name>A0A967EI66_9PROT</name>
<evidence type="ECO:0000256" key="1">
    <source>
        <dbReference type="SAM" id="MobiDB-lite"/>
    </source>
</evidence>
<protein>
    <submittedName>
        <fullName evidence="2">Uncharacterized protein</fullName>
    </submittedName>
</protein>
<feature type="compositionally biased region" description="Low complexity" evidence="1">
    <location>
        <begin position="330"/>
        <end position="343"/>
    </location>
</feature>
<dbReference type="AlphaFoldDB" id="A0A967EI66"/>
<feature type="compositionally biased region" description="Low complexity" evidence="1">
    <location>
        <begin position="70"/>
        <end position="90"/>
    </location>
</feature>
<gene>
    <name evidence="2" type="ORF">GOB87_13445</name>
</gene>
<dbReference type="Proteomes" id="UP000597459">
    <property type="component" value="Unassembled WGS sequence"/>
</dbReference>
<reference evidence="2" key="1">
    <citation type="submission" date="2019-11" db="EMBL/GenBank/DDBJ databases">
        <title>Description of new Acetobacter species.</title>
        <authorList>
            <person name="Cleenwerck I."/>
            <person name="Sombolestani A.S."/>
        </authorList>
    </citation>
    <scope>NUCLEOTIDE SEQUENCE</scope>
    <source>
        <strain evidence="2">LMG 1626</strain>
    </source>
</reference>
<feature type="region of interest" description="Disordered" evidence="1">
    <location>
        <begin position="63"/>
        <end position="94"/>
    </location>
</feature>
<feature type="compositionally biased region" description="Polar residues" evidence="1">
    <location>
        <begin position="405"/>
        <end position="428"/>
    </location>
</feature>
<feature type="region of interest" description="Disordered" evidence="1">
    <location>
        <begin position="122"/>
        <end position="141"/>
    </location>
</feature>
<feature type="compositionally biased region" description="Low complexity" evidence="1">
    <location>
        <begin position="1"/>
        <end position="17"/>
    </location>
</feature>
<feature type="compositionally biased region" description="Polar residues" evidence="1">
    <location>
        <begin position="462"/>
        <end position="478"/>
    </location>
</feature>
<feature type="region of interest" description="Disordered" evidence="1">
    <location>
        <begin position="401"/>
        <end position="478"/>
    </location>
</feature>
<dbReference type="RefSeq" id="WP_166317880.1">
    <property type="nucleotide sequence ID" value="NZ_WOTH01000039.1"/>
</dbReference>
<feature type="compositionally biased region" description="Polar residues" evidence="1">
    <location>
        <begin position="640"/>
        <end position="656"/>
    </location>
</feature>
<organism evidence="2 3">
    <name type="scientific">Acetobacter estunensis</name>
    <dbReference type="NCBI Taxonomy" id="104097"/>
    <lineage>
        <taxon>Bacteria</taxon>
        <taxon>Pseudomonadati</taxon>
        <taxon>Pseudomonadota</taxon>
        <taxon>Alphaproteobacteria</taxon>
        <taxon>Acetobacterales</taxon>
        <taxon>Acetobacteraceae</taxon>
        <taxon>Acetobacter</taxon>
    </lineage>
</organism>
<evidence type="ECO:0000313" key="3">
    <source>
        <dbReference type="Proteomes" id="UP000597459"/>
    </source>
</evidence>
<dbReference type="EMBL" id="WOTH01000039">
    <property type="protein sequence ID" value="NHO54937.1"/>
    <property type="molecule type" value="Genomic_DNA"/>
</dbReference>
<feature type="compositionally biased region" description="Polar residues" evidence="1">
    <location>
        <begin position="667"/>
        <end position="681"/>
    </location>
</feature>
<accession>A0A967EI66</accession>
<feature type="compositionally biased region" description="Basic and acidic residues" evidence="1">
    <location>
        <begin position="446"/>
        <end position="461"/>
    </location>
</feature>
<sequence length="681" mass="67581">MSFNVSSSTVPSPTTSVISGGGVLSTTSTVQPDEFLDSGSAATAVLSGASVVPLVSASSFPQPVLPHGQTTSSHSQTASSSTNNDDTFSSVVSGSGDAGLPQDLTLLAQFVPFAGASLTATSISSGEPPSPFTVQGGSTTVTTSSLDTGLAQSASVSGGATTTFGSLINSGATLTSSVTDASISANTTPEEMSGFLPLSGGFVTALNVQGDTLPQTASLSDGAAITSASSGGLTNSDAAPVVPVTTAAIEANATSKATSDATLLVGGYVMAPNAGSAMPPEKTASMKDVLPTGMTMTVNAATSSTPNTPTSLSTLQALQDQTAASSLPVSSDTQSAEEASSATTINSSNITVSSAISSLSQPLAGGNIFPLTSANISTSTAMNISSSGMAAISASSLSRSAASPETATGNPDTSTKFSQASRTVSSDELTTRTESAHTAKTTGNQSDEHNDSSHSSSHENEISTPTTPSASQITSPSSFTSLLEVSTPTSAIDTAAEVTSLSPAANLSSSASDSSTALSLTLQMGDDPASVQVTIDRSTDDSPLSIHIGTNALSTLNELQTHQHELVQTLENAGISTDGSQISFALTDASTGEFSNHTPQASVEQIINSASTSEASSDFANAFGGSLSNDSNSNGNWSGTAPQLTPTSTFSSASSDQEADMPVSLPVSHTTARSGSVNITA</sequence>
<proteinExistence type="predicted"/>
<feature type="region of interest" description="Disordered" evidence="1">
    <location>
        <begin position="323"/>
        <end position="343"/>
    </location>
</feature>
<feature type="region of interest" description="Disordered" evidence="1">
    <location>
        <begin position="631"/>
        <end position="681"/>
    </location>
</feature>
<feature type="region of interest" description="Disordered" evidence="1">
    <location>
        <begin position="1"/>
        <end position="24"/>
    </location>
</feature>
<keyword evidence="3" id="KW-1185">Reference proteome</keyword>
<comment type="caution">
    <text evidence="2">The sequence shown here is derived from an EMBL/GenBank/DDBJ whole genome shotgun (WGS) entry which is preliminary data.</text>
</comment>
<evidence type="ECO:0000313" key="2">
    <source>
        <dbReference type="EMBL" id="NHO54937.1"/>
    </source>
</evidence>